<keyword evidence="5 6" id="KW-0472">Membrane</keyword>
<sequence>MNAVVLAVIVMLVLAVSRMHVVLSLLIAALVGGLVSGLSLIETVDAFQAGLGNGAQVALSYALLGAFAMAIAHSGLPEMLSSKVITTIRNNPRSTNLKWMVITVVVIMGMLSQNIIPIHIAFIPIVIPPLLVVFNQFKVDRRMIACAISFGLVTCYMTLPYGFGEIYLNQILLPNIEQAGLSTSDISIIKVMLIPALGMIFGLLFAIFVSYRKPRTYLDADSTNMVANMKAPEISSFRSLVAIGAIVAAFVVQLITDSLILGALSGFALFIVTGVIKWKASEGIFSEGLRLMCMIGFIMITAQGFAEVMKATKEIEPLVRASTEIFGDSKLMAAFSMLLVGLLVTMGIGSSFSTLPIIAAIFVPICTALGFSPAATVALIGTAGALGDTGSPASDSTLGPTSGLNIDGQHDHIRDTVIPTFLHYNVPLLIAGTIAALVL</sequence>
<dbReference type="GO" id="GO:0005886">
    <property type="term" value="C:plasma membrane"/>
    <property type="evidence" value="ECO:0007669"/>
    <property type="project" value="UniProtKB-SubCell"/>
</dbReference>
<feature type="transmembrane region" description="Helical" evidence="6">
    <location>
        <begin position="357"/>
        <end position="380"/>
    </location>
</feature>
<reference evidence="9 10" key="2">
    <citation type="journal article" date="2012" name="PLoS ONE">
        <title>Genomic characterization of the taylorella genus.</title>
        <authorList>
            <person name="Hebert L."/>
            <person name="Moumen B."/>
            <person name="Pons N."/>
            <person name="Duquesne F."/>
            <person name="Breuil M.F."/>
            <person name="Goux D."/>
            <person name="Batto J.M."/>
            <person name="Laugier C."/>
            <person name="Renault P."/>
            <person name="Petry S."/>
        </authorList>
    </citation>
    <scope>NUCLEOTIDE SEQUENCE [LARGE SCALE GENOMIC DNA]</scope>
    <source>
        <strain evidence="9 10">MCE3</strain>
    </source>
</reference>
<evidence type="ECO:0000256" key="4">
    <source>
        <dbReference type="ARBA" id="ARBA00022989"/>
    </source>
</evidence>
<feature type="domain" description="Na+/H+ antiporter NhaC-like C-terminal" evidence="7">
    <location>
        <begin position="148"/>
        <end position="432"/>
    </location>
</feature>
<reference key="1">
    <citation type="submission" date="2011-09" db="EMBL/GenBank/DDBJ databases">
        <title>Genomic characterization of the Taylorella genus.</title>
        <authorList>
            <person name="Hebert L."/>
            <person name="Moumen B."/>
            <person name="Pons N."/>
            <person name="Duquesne F."/>
            <person name="Breuil M.-F."/>
            <person name="Goux D."/>
            <person name="Batto J.-M."/>
            <person name="Renault P."/>
            <person name="Laugier C."/>
            <person name="Petry S."/>
        </authorList>
    </citation>
    <scope>NUCLEOTIDE SEQUENCE</scope>
    <source>
        <strain>MCE3</strain>
    </source>
</reference>
<dbReference type="OrthoDB" id="9772446at2"/>
<evidence type="ECO:0000313" key="9">
    <source>
        <dbReference type="EMBL" id="AEP37241.1"/>
    </source>
</evidence>
<evidence type="ECO:0000259" key="7">
    <source>
        <dbReference type="Pfam" id="PF03553"/>
    </source>
</evidence>
<name>G4QBP6_TAYAM</name>
<organism evidence="9 10">
    <name type="scientific">Taylorella asinigenitalis (strain MCE3)</name>
    <dbReference type="NCBI Taxonomy" id="1008459"/>
    <lineage>
        <taxon>Bacteria</taxon>
        <taxon>Pseudomonadati</taxon>
        <taxon>Pseudomonadota</taxon>
        <taxon>Betaproteobacteria</taxon>
        <taxon>Burkholderiales</taxon>
        <taxon>Alcaligenaceae</taxon>
        <taxon>Taylorella</taxon>
    </lineage>
</organism>
<dbReference type="Pfam" id="PF03553">
    <property type="entry name" value="Na_H_antiporter"/>
    <property type="match status" value="1"/>
</dbReference>
<feature type="transmembrane region" description="Helical" evidence="6">
    <location>
        <begin position="258"/>
        <end position="276"/>
    </location>
</feature>
<dbReference type="Proteomes" id="UP000009284">
    <property type="component" value="Chromosome"/>
</dbReference>
<feature type="transmembrane region" description="Helical" evidence="6">
    <location>
        <begin position="144"/>
        <end position="168"/>
    </location>
</feature>
<dbReference type="PANTHER" id="PTHR37821:SF1">
    <property type="entry name" value="AMINO ACID TRANSPORTER YUIF-RELATED"/>
    <property type="match status" value="1"/>
</dbReference>
<accession>G4QBP6</accession>
<evidence type="ECO:0000256" key="2">
    <source>
        <dbReference type="ARBA" id="ARBA00022475"/>
    </source>
</evidence>
<evidence type="ECO:0000256" key="1">
    <source>
        <dbReference type="ARBA" id="ARBA00004651"/>
    </source>
</evidence>
<evidence type="ECO:0000256" key="5">
    <source>
        <dbReference type="ARBA" id="ARBA00023136"/>
    </source>
</evidence>
<feature type="transmembrane region" description="Helical" evidence="6">
    <location>
        <begin position="231"/>
        <end position="252"/>
    </location>
</feature>
<dbReference type="InterPro" id="IPR032813">
    <property type="entry name" value="Na_H_antiport_N"/>
</dbReference>
<feature type="transmembrane region" description="Helical" evidence="6">
    <location>
        <begin position="96"/>
        <end position="112"/>
    </location>
</feature>
<comment type="subcellular location">
    <subcellularLocation>
        <location evidence="1">Cell membrane</location>
        <topology evidence="1">Multi-pass membrane protein</topology>
    </subcellularLocation>
</comment>
<evidence type="ECO:0000313" key="10">
    <source>
        <dbReference type="Proteomes" id="UP000009284"/>
    </source>
</evidence>
<feature type="transmembrane region" description="Helical" evidence="6">
    <location>
        <begin position="421"/>
        <end position="438"/>
    </location>
</feature>
<feature type="transmembrane region" description="Helical" evidence="6">
    <location>
        <begin position="118"/>
        <end position="137"/>
    </location>
</feature>
<evidence type="ECO:0000259" key="8">
    <source>
        <dbReference type="Pfam" id="PF13726"/>
    </source>
</evidence>
<keyword evidence="3 6" id="KW-0812">Transmembrane</keyword>
<dbReference type="Pfam" id="PF13726">
    <property type="entry name" value="Na_H_antiport_2"/>
    <property type="match status" value="1"/>
</dbReference>
<dbReference type="RefSeq" id="WP_014112133.1">
    <property type="nucleotide sequence ID" value="NC_016043.1"/>
</dbReference>
<evidence type="ECO:0000256" key="3">
    <source>
        <dbReference type="ARBA" id="ARBA00022692"/>
    </source>
</evidence>
<gene>
    <name evidence="9" type="ordered locus">TASI_1503</name>
</gene>
<dbReference type="KEGG" id="tas:TASI_1503"/>
<dbReference type="eggNOG" id="COG2056">
    <property type="taxonomic scope" value="Bacteria"/>
</dbReference>
<dbReference type="EMBL" id="CP003059">
    <property type="protein sequence ID" value="AEP37241.1"/>
    <property type="molecule type" value="Genomic_DNA"/>
</dbReference>
<dbReference type="InterPro" id="IPR018461">
    <property type="entry name" value="Na/H_Antiport_NhaC-like_C"/>
</dbReference>
<feature type="transmembrane region" description="Helical" evidence="6">
    <location>
        <begin position="331"/>
        <end position="350"/>
    </location>
</feature>
<feature type="domain" description="Putative Na+/H+ antiporter N-terminal" evidence="8">
    <location>
        <begin position="2"/>
        <end position="87"/>
    </location>
</feature>
<dbReference type="HOGENOM" id="CLU_037927_0_0_4"/>
<feature type="transmembrane region" description="Helical" evidence="6">
    <location>
        <begin position="288"/>
        <end position="306"/>
    </location>
</feature>
<keyword evidence="10" id="KW-1185">Reference proteome</keyword>
<dbReference type="InterPro" id="IPR052576">
    <property type="entry name" value="AA_Transporter-Related"/>
</dbReference>
<proteinExistence type="predicted"/>
<feature type="transmembrane region" description="Helical" evidence="6">
    <location>
        <begin position="188"/>
        <end position="211"/>
    </location>
</feature>
<feature type="transmembrane region" description="Helical" evidence="6">
    <location>
        <begin position="57"/>
        <end position="76"/>
    </location>
</feature>
<evidence type="ECO:0000256" key="6">
    <source>
        <dbReference type="SAM" id="Phobius"/>
    </source>
</evidence>
<dbReference type="PANTHER" id="PTHR37821">
    <property type="entry name" value="AMINO ACID TRANSPORTER YUIF-RELATED"/>
    <property type="match status" value="1"/>
</dbReference>
<dbReference type="AlphaFoldDB" id="G4QBP6"/>
<keyword evidence="4 6" id="KW-1133">Transmembrane helix</keyword>
<keyword evidence="2" id="KW-1003">Cell membrane</keyword>
<protein>
    <submittedName>
        <fullName evidence="9">Histidine permease YuiF</fullName>
    </submittedName>
</protein>